<accession>A0A1S7TIY7</accession>
<gene>
    <name evidence="1" type="ORF">AGR7A_Cc120079</name>
</gene>
<evidence type="ECO:0000313" key="2">
    <source>
        <dbReference type="Proteomes" id="UP000192140"/>
    </source>
</evidence>
<dbReference type="RefSeq" id="WP_080851304.1">
    <property type="nucleotide sequence ID" value="NZ_LT009775.1"/>
</dbReference>
<reference evidence="1" key="1">
    <citation type="submission" date="2016-01" db="EMBL/GenBank/DDBJ databases">
        <authorList>
            <person name="Regsiter A."/>
            <person name="william w."/>
        </authorList>
    </citation>
    <scope>NUCLEOTIDE SEQUENCE</scope>
    <source>
        <strain evidence="1">NCPPB 1641</strain>
    </source>
</reference>
<comment type="caution">
    <text evidence="1">The sequence shown here is derived from an EMBL/GenBank/DDBJ whole genome shotgun (WGS) entry which is preliminary data.</text>
</comment>
<protein>
    <submittedName>
        <fullName evidence="1">Uncharacterized protein</fullName>
    </submittedName>
</protein>
<sequence length="264" mass="30051">MALPPHAQEWLERAEIDYIGPFVKAWAAFNAWYRHASGHSKERDMLNFAIRNNNSRLRRRVLPLLQNNNATAEAERLKQAICDLQLRLDAIQWEVSPKGSVERVSLREVCIAPKHLQQEQVERNGQRFTARKIAGGHIEITVVSLSTGNVRFQFVQERYDPATVYAEQGFIANLSSVQQLRLREFYDGCNPRPMVDLVQGSGPQLQVSTMQFQCAPEELLAGLVETLYAMRNALLHGEVDPDEQVLACFEPAYKIVTCFLRSIN</sequence>
<dbReference type="EMBL" id="FCNP01000004">
    <property type="protein sequence ID" value="CVI54565.1"/>
    <property type="molecule type" value="Genomic_DNA"/>
</dbReference>
<organism evidence="1 2">
    <name type="scientific">Agrobacterium deltaense NCPPB 1641</name>
    <dbReference type="NCBI Taxonomy" id="1183425"/>
    <lineage>
        <taxon>Bacteria</taxon>
        <taxon>Pseudomonadati</taxon>
        <taxon>Pseudomonadota</taxon>
        <taxon>Alphaproteobacteria</taxon>
        <taxon>Hyphomicrobiales</taxon>
        <taxon>Rhizobiaceae</taxon>
        <taxon>Rhizobium/Agrobacterium group</taxon>
        <taxon>Agrobacterium</taxon>
    </lineage>
</organism>
<dbReference type="AlphaFoldDB" id="A0A1S7TIY7"/>
<evidence type="ECO:0000313" key="1">
    <source>
        <dbReference type="EMBL" id="CVI54565.1"/>
    </source>
</evidence>
<name>A0A1S7TIY7_9HYPH</name>
<dbReference type="Proteomes" id="UP000192140">
    <property type="component" value="Unassembled WGS sequence"/>
</dbReference>
<proteinExistence type="predicted"/>
<keyword evidence="2" id="KW-1185">Reference proteome</keyword>